<organism evidence="1 2">
    <name type="scientific">Araneus ventricosus</name>
    <name type="common">Orbweaver spider</name>
    <name type="synonym">Epeira ventricosa</name>
    <dbReference type="NCBI Taxonomy" id="182803"/>
    <lineage>
        <taxon>Eukaryota</taxon>
        <taxon>Metazoa</taxon>
        <taxon>Ecdysozoa</taxon>
        <taxon>Arthropoda</taxon>
        <taxon>Chelicerata</taxon>
        <taxon>Arachnida</taxon>
        <taxon>Araneae</taxon>
        <taxon>Araneomorphae</taxon>
        <taxon>Entelegynae</taxon>
        <taxon>Araneoidea</taxon>
        <taxon>Araneidae</taxon>
        <taxon>Araneus</taxon>
    </lineage>
</organism>
<proteinExistence type="predicted"/>
<evidence type="ECO:0000313" key="1">
    <source>
        <dbReference type="EMBL" id="GBO18672.1"/>
    </source>
</evidence>
<gene>
    <name evidence="1" type="ORF">AVEN_44956_1</name>
</gene>
<name>A0A4Y2V2B4_ARAVE</name>
<comment type="caution">
    <text evidence="1">The sequence shown here is derived from an EMBL/GenBank/DDBJ whole genome shotgun (WGS) entry which is preliminary data.</text>
</comment>
<dbReference type="EMBL" id="BGPR01042274">
    <property type="protein sequence ID" value="GBO18672.1"/>
    <property type="molecule type" value="Genomic_DNA"/>
</dbReference>
<accession>A0A4Y2V2B4</accession>
<reference evidence="1 2" key="1">
    <citation type="journal article" date="2019" name="Sci. Rep.">
        <title>Orb-weaving spider Araneus ventricosus genome elucidates the spidroin gene catalogue.</title>
        <authorList>
            <person name="Kono N."/>
            <person name="Nakamura H."/>
            <person name="Ohtoshi R."/>
            <person name="Moran D.A.P."/>
            <person name="Shinohara A."/>
            <person name="Yoshida Y."/>
            <person name="Fujiwara M."/>
            <person name="Mori M."/>
            <person name="Tomita M."/>
            <person name="Arakawa K."/>
        </authorList>
    </citation>
    <scope>NUCLEOTIDE SEQUENCE [LARGE SCALE GENOMIC DNA]</scope>
</reference>
<dbReference type="Proteomes" id="UP000499080">
    <property type="component" value="Unassembled WGS sequence"/>
</dbReference>
<sequence>MWSEKLLKFTGPKISEAKNKNRKKSTFEHTAMFNKGHINMHMRQELKEIEFNSSRPTRKPLVSAMNRKKLLSNKLLGSKKIGLLSNGEMPCGLMTQDSAYSRTMGAPGLEGNLTKQGTRRAYCAGQ</sequence>
<protein>
    <submittedName>
        <fullName evidence="1">Uncharacterized protein</fullName>
    </submittedName>
</protein>
<dbReference type="AlphaFoldDB" id="A0A4Y2V2B4"/>
<keyword evidence="2" id="KW-1185">Reference proteome</keyword>
<evidence type="ECO:0000313" key="2">
    <source>
        <dbReference type="Proteomes" id="UP000499080"/>
    </source>
</evidence>